<name>A0ABW7YMI8_9ACTN</name>
<comment type="caution">
    <text evidence="1">The sequence shown here is derived from an EMBL/GenBank/DDBJ whole genome shotgun (WGS) entry which is preliminary data.</text>
</comment>
<evidence type="ECO:0000313" key="1">
    <source>
        <dbReference type="EMBL" id="MFI6497115.1"/>
    </source>
</evidence>
<sequence>MKVIYRSRPAFFGYLVDFGDHQRELAGTDVVEPPRLLLEEYRKWQDDYLGWEYIALLDDARLVQLRMEWCEVNKMLAGLRPDWIPHRREGVQPVHRVTITKTTDRYEAFSSNGAHLRLRERHYWWLRCPCGLHEVVESSKAARRRKGEHDTPLGEVE</sequence>
<evidence type="ECO:0000313" key="2">
    <source>
        <dbReference type="Proteomes" id="UP001612741"/>
    </source>
</evidence>
<keyword evidence="2" id="KW-1185">Reference proteome</keyword>
<accession>A0ABW7YMI8</accession>
<reference evidence="1 2" key="1">
    <citation type="submission" date="2024-10" db="EMBL/GenBank/DDBJ databases">
        <title>The Natural Products Discovery Center: Release of the First 8490 Sequenced Strains for Exploring Actinobacteria Biosynthetic Diversity.</title>
        <authorList>
            <person name="Kalkreuter E."/>
            <person name="Kautsar S.A."/>
            <person name="Yang D."/>
            <person name="Bader C.D."/>
            <person name="Teijaro C.N."/>
            <person name="Fluegel L."/>
            <person name="Davis C.M."/>
            <person name="Simpson J.R."/>
            <person name="Lauterbach L."/>
            <person name="Steele A.D."/>
            <person name="Gui C."/>
            <person name="Meng S."/>
            <person name="Li G."/>
            <person name="Viehrig K."/>
            <person name="Ye F."/>
            <person name="Su P."/>
            <person name="Kiefer A.F."/>
            <person name="Nichols A."/>
            <person name="Cepeda A.J."/>
            <person name="Yan W."/>
            <person name="Fan B."/>
            <person name="Jiang Y."/>
            <person name="Adhikari A."/>
            <person name="Zheng C.-J."/>
            <person name="Schuster L."/>
            <person name="Cowan T.M."/>
            <person name="Smanski M.J."/>
            <person name="Chevrette M.G."/>
            <person name="De Carvalho L.P.S."/>
            <person name="Shen B."/>
        </authorList>
    </citation>
    <scope>NUCLEOTIDE SEQUENCE [LARGE SCALE GENOMIC DNA]</scope>
    <source>
        <strain evidence="1 2">NPDC050545</strain>
    </source>
</reference>
<dbReference type="EMBL" id="JBITGY010000002">
    <property type="protein sequence ID" value="MFI6497115.1"/>
    <property type="molecule type" value="Genomic_DNA"/>
</dbReference>
<gene>
    <name evidence="1" type="ORF">ACIBG2_07025</name>
</gene>
<dbReference type="RefSeq" id="WP_397079741.1">
    <property type="nucleotide sequence ID" value="NZ_JBITGY010000002.1"/>
</dbReference>
<organism evidence="1 2">
    <name type="scientific">Nonomuraea typhae</name>
    <dbReference type="NCBI Taxonomy" id="2603600"/>
    <lineage>
        <taxon>Bacteria</taxon>
        <taxon>Bacillati</taxon>
        <taxon>Actinomycetota</taxon>
        <taxon>Actinomycetes</taxon>
        <taxon>Streptosporangiales</taxon>
        <taxon>Streptosporangiaceae</taxon>
        <taxon>Nonomuraea</taxon>
    </lineage>
</organism>
<protein>
    <submittedName>
        <fullName evidence="1">Uncharacterized protein</fullName>
    </submittedName>
</protein>
<dbReference type="Proteomes" id="UP001612741">
    <property type="component" value="Unassembled WGS sequence"/>
</dbReference>
<proteinExistence type="predicted"/>